<dbReference type="InterPro" id="IPR029058">
    <property type="entry name" value="AB_hydrolase_fold"/>
</dbReference>
<keyword evidence="8" id="KW-1185">Reference proteome</keyword>
<dbReference type="Gene3D" id="3.30.559.30">
    <property type="entry name" value="Nonribosomal peptide synthetase, condensation domain"/>
    <property type="match status" value="3"/>
</dbReference>
<dbReference type="PANTHER" id="PTHR45527:SF1">
    <property type="entry name" value="FATTY ACID SYNTHASE"/>
    <property type="match status" value="1"/>
</dbReference>
<dbReference type="PANTHER" id="PTHR45527">
    <property type="entry name" value="NONRIBOSOMAL PEPTIDE SYNTHETASE"/>
    <property type="match status" value="1"/>
</dbReference>
<dbReference type="Pfam" id="PF00550">
    <property type="entry name" value="PP-binding"/>
    <property type="match status" value="2"/>
</dbReference>
<dbReference type="InterPro" id="IPR020806">
    <property type="entry name" value="PKS_PP-bd"/>
</dbReference>
<feature type="region of interest" description="Disordered" evidence="5">
    <location>
        <begin position="2433"/>
        <end position="2469"/>
    </location>
</feature>
<dbReference type="InterPro" id="IPR000873">
    <property type="entry name" value="AMP-dep_synth/lig_dom"/>
</dbReference>
<dbReference type="InterPro" id="IPR001242">
    <property type="entry name" value="Condensation_dom"/>
</dbReference>
<dbReference type="NCBIfam" id="TIGR01733">
    <property type="entry name" value="AA-adenyl-dom"/>
    <property type="match status" value="3"/>
</dbReference>
<keyword evidence="2" id="KW-0597">Phosphoprotein</keyword>
<dbReference type="CDD" id="cd19531">
    <property type="entry name" value="LCL_NRPS-like"/>
    <property type="match status" value="1"/>
</dbReference>
<dbReference type="SUPFAM" id="SSF52777">
    <property type="entry name" value="CoA-dependent acyltransferases"/>
    <property type="match status" value="6"/>
</dbReference>
<dbReference type="InterPro" id="IPR025110">
    <property type="entry name" value="AMP-bd_C"/>
</dbReference>
<dbReference type="RefSeq" id="WP_006026683.1">
    <property type="nucleotide sequence ID" value="NZ_JH692063.1"/>
</dbReference>
<dbReference type="Gene3D" id="3.40.50.980">
    <property type="match status" value="2"/>
</dbReference>
<dbReference type="Gene3D" id="3.30.300.30">
    <property type="match status" value="3"/>
</dbReference>
<dbReference type="Gene3D" id="3.40.50.1820">
    <property type="entry name" value="alpha/beta hydrolase"/>
    <property type="match status" value="1"/>
</dbReference>
<evidence type="ECO:0000256" key="5">
    <source>
        <dbReference type="SAM" id="MobiDB-lite"/>
    </source>
</evidence>
<feature type="domain" description="Carrier" evidence="6">
    <location>
        <begin position="3238"/>
        <end position="3313"/>
    </location>
</feature>
<name>A0ABN0G638_9BURK</name>
<dbReference type="CDD" id="cd17646">
    <property type="entry name" value="A_NRPS_AB3403-like"/>
    <property type="match status" value="1"/>
</dbReference>
<dbReference type="InterPro" id="IPR023213">
    <property type="entry name" value="CAT-like_dom_sf"/>
</dbReference>
<dbReference type="CDD" id="cd19543">
    <property type="entry name" value="DCL_NRPS"/>
    <property type="match status" value="1"/>
</dbReference>
<dbReference type="Gene3D" id="1.10.1200.10">
    <property type="entry name" value="ACP-like"/>
    <property type="match status" value="2"/>
</dbReference>
<proteinExistence type="predicted"/>
<gene>
    <name evidence="7" type="ORF">A33K_15742</name>
</gene>
<evidence type="ECO:0000313" key="7">
    <source>
        <dbReference type="EMBL" id="EIP87721.1"/>
    </source>
</evidence>
<reference evidence="8" key="1">
    <citation type="journal article" date="2012" name="J. Bacteriol.">
        <title>Revised Genome Sequence of Burkholderia thailandensis MSMB43 with Improved Annotation.</title>
        <authorList>
            <person name="Zhuo Y."/>
            <person name="Liu L."/>
            <person name="Wang Q."/>
            <person name="Liu X."/>
            <person name="Ren B."/>
            <person name="Liu M."/>
            <person name="Ni P."/>
            <person name="Cheng Y.Q."/>
            <person name="Zhang L."/>
        </authorList>
    </citation>
    <scope>NUCLEOTIDE SEQUENCE [LARGE SCALE GENOMIC DNA]</scope>
    <source>
        <strain evidence="8">MSMB43</strain>
    </source>
</reference>
<dbReference type="PROSITE" id="PS00455">
    <property type="entry name" value="AMP_BINDING"/>
    <property type="match status" value="3"/>
</dbReference>
<sequence length="3335" mass="353082">MTSFPTALHHRIHALARLDPDAPALASFTPDTVRLSRGELDDRAARLAAQLRAAGVAAEVPVGVCVARACDLFVALFAVMKAGGVFVALDPRHPAARLDWVARDAGLAHGIVDASADAAMRARFAQCFDVASVAAADPAAPREHGAAVHPRAAAYMIYTSGSTGTPKAVVVEHGPLAAHGDALAESLPIGPGDRVLHFASVNFDVAIEAWLVPLAVGGSVVISDPPPFPPDAAHALISRERVTNTTLPPAYLREFAAVCAREGVPPSLRVLLFGGEAMSQDAFDEIRRVFPAIRLVNGYGPTETVISPMLWPVDPGTVPALDDGNGYASLPIGWPIGWRAARVEHADGTVARGDAGELLLGGACLARGYHGRPALTAERFLPDPAGEPGARIYRTGDLARERADGAFDYLGRIDDQVQVRGVRVEPGEIAACLLTHPGVRDAGVLAETAGGRTQLIACVALAAAQRETSAGDARSDARPDDDALRAHVAAHLPAAWLPHRFVRFDTLPYTLNGKLDRAALRDAVAAQPAGAAADFDAPRTDTERRVAALWQRLLHDPAPIGRVDRFFVRGGDSLAAMQLQAAIRLDWRVNLRLDAIFDDAPLAELAARIDAAEREEQRPAAIGTPATRSITADAIDAGNVDKVGGADEAIETIETAGAFERPASFAQQRFWVLARTQDAGAAYHVSFHWDVDGALDPGTLQRALDTLIARHEAWRTTLVENDDGVVVQRIHAALPVRIAAVDLRGEAGASRAARLAELTERHASAPFDLSDGPLVRALLVTLADGAQRFLLTTHHAVSDGWSSRCAFAELTAAYAALAEGRAPELPALPIQYADYAQWQRDALDANETARQLAYWRAALANAPGPLALPLDRPRAAERDYRGGRLARRLSPAASDAVRDAARRLHASPFTVLLAAFDAWLFRLTGERDLAVAAPIAQRARPETAPLVGLFLNTLALRARVSPAQSFESLVASVRDAAFGAFAHQDVPFDKVVDAVKPPVRRGDEWLRVKFAQQFDLALSATLPGATVRMAPGLDPAARFDYALDFTDDARGIEFVAAYAQDGIDEATAQAWLDSFAALVEDAVRDPRRTIAELAVAQGGAPRALLAGRPLATAPDVLALFAREAAEHPHRIALADADMQLTFAELDDASNRVALALRRDGARVKASGVATPGMETPVAICIERSARFVVAFVGVLKSGAYAVPLDPASPRERIAAALAACGARRMLAAGDPGALGDFDGVAVQDVDACAHDASLANAAAPRVPPQPEQAAYLIFTSGSTGAPKGVVVSHRSLADYVAGMLDELAFAPDASMAMVSTVAADLGHTTLFGALCSGRTLHLLPAHAAFDPDRFAQEMAAREVGVLKIVPSHLHALLDAQRAADVLPAHALVTGGEALPWSLVERIAALKPGCRVINHYGPTEATVGALVCDTSAPAQADLRAGVTSASEAGGAPARGVPLGRPLPNAHACVLDAYGASVPVGAIGELYLGGPGVARGYLGRAAATAERFVPHPHEAGARVYRTGDRVRLRADGRLDFLGRLDDQVKIRGYRVEPGEVSAALRALPGVAQGETLAVGHEGRLRLVAFATPAAGARMSGDALRDALAARLPDYMVPAALVVLDALPVTANGKIDRAALRALAETPAPAPAADEDAPQGPVEETLAAVWRDVLKATRIGRHDNFFELGGDSILVLQVIARSRKRGVRFTPKQLFDGPTLAELARVAAAIEAAAPREGAAADASAAAAARPPSAARPDEARLTSAQRRFFDLDIPRRGHWNQSIELDVSGVFDFDAFARAFDALLTHHPVFRERFAQTGENGAWQMCAAPRAFDTLPLAAAAVRDEADALAQFDALQAALDLTRGPLACAFAAALPAGATKLYLAIHHAIVDGVSWRVLLDDLDAAYRAACERRAVRLGPTGASASEWAARLARAARDPAGPFAGELPYWAALAAPHDDLRLDRPDAAATNADADVVIQTLDASLTRDVLTDANAAYRTHAVELLIAALVAALGRHTGAAACRLELEGHGREALFDDIDASRTLGWLTSHYPVAFAVEPTPAATLAGVKDALRAVPNKGLGFGVLRHDGDDATRAALAQVARPRVTFNYLGQFDAPRDAALVPRFGGAGRERDPAGPLGNALAIHAYVDENDGRALKVHWVYGATQFDRATIDALAAQFDAALRTLAAACRARVAERGAGATPGDYPLARAAGLTQAALDRLPFDARAIDDIYPLSPMQQGILFHSLFAPERATYVNQLVATLVEPDVERLRAAFDAAVPRHDILRTGFAAHEAAPMQIVHRHARMPVEIIDWRGAHASAGERDAALDAWLAGDRARGFDLTAPPLMRVTLIRTGETDWRLVWTRHHLLLDGWSTARLFADVLRDYIEPPRANPFAAPARTRYRDFIAWLARRDADADRAFWLERVARLDEPTRVAEREHGAIGASVAASDSAPGEVPGDASSDASDDSAAARETAGRANWRATLPAADTARLAEAARRMKVTVNTIVQGAWALALQRMTHRTAVAFGATVAGRPDALPDVDTVLGLFINTLPVIAAPLPQLAARDWLASLQRDNAAALEHAHTPLYEIQQWAGLGGALFDTLVVFENYPVDEAWQGRDARALQKRDLRNIEATDFAVTLVIEAGDTLAIDYGYDPARIGQARVEALHRAFAACIAGLVGDPDAPLGAISCAGADDLALIARSNATDVDWPAAQRAPLFAQFEAAARARPDAIALEIADAGGGGTVAQMRYGELDAKAGRVAAALAACGVRPDSVVALCVERSFDMVVALVGAMKARAAYLPVDPDYPAERVAYLLGDAKPPVVITQAHLRARVGAALAGADAVVVTVDELLERAPAARPGKTATATENGADRIAAAADVAPDQLAYLIYTSGSTGQPKGAGNTHGALANRIAWMQRAYRLTPGDVVLHKTPFGFDVSVWEFVWPLAVGATLAIAAPGDHRDPARLVAAIDAHRVTTLHFVPSMLAAFVAYLDDFGAAARCASVRTIVASGEALAPELVARVAALLPHARLDNLYGPTEAAIDVSHWRCTADDAAAAAVPIGRPIANVRLHVLDAALHAVPVGATGELYLGGAGLARGYLGRAALTAERFVPDPFAPGARLYRTGDLARRRADGALDYLGRIDTQVKLRGQRIELGEIEALLRAAHGVRDAVVIVRDERLVGYVACAAPAEFDAAAQIERLRAQLPAYMVPAQLVALEALPVTPNGKCDRRALPAPVFDARVVDAPRTDTERALAAIWQRVLKLPDIGRDDDFFTLGGHSLLAAQANAQANLQWSLTLPLRTIFDERTLARCAAAIDRAHEAGRDHDAASAIDALLGEFEAQ</sequence>
<accession>A0ABN0G638</accession>
<keyword evidence="4" id="KW-0677">Repeat</keyword>
<dbReference type="InterPro" id="IPR010060">
    <property type="entry name" value="NRPS_synth"/>
</dbReference>
<feature type="domain" description="Carrier" evidence="6">
    <location>
        <begin position="537"/>
        <end position="613"/>
    </location>
</feature>
<evidence type="ECO:0000256" key="3">
    <source>
        <dbReference type="ARBA" id="ARBA00022723"/>
    </source>
</evidence>
<dbReference type="NCBIfam" id="TIGR01720">
    <property type="entry name" value="NRPS-para261"/>
    <property type="match status" value="1"/>
</dbReference>
<organism evidence="7 8">
    <name type="scientific">Burkholderia humptydooensis MSMB43</name>
    <dbReference type="NCBI Taxonomy" id="441157"/>
    <lineage>
        <taxon>Bacteria</taxon>
        <taxon>Pseudomonadati</taxon>
        <taxon>Pseudomonadota</taxon>
        <taxon>Betaproteobacteria</taxon>
        <taxon>Burkholderiales</taxon>
        <taxon>Burkholderiaceae</taxon>
        <taxon>Burkholderia</taxon>
        <taxon>pseudomallei group</taxon>
    </lineage>
</organism>
<evidence type="ECO:0000259" key="6">
    <source>
        <dbReference type="PROSITE" id="PS50075"/>
    </source>
</evidence>
<dbReference type="Gene3D" id="3.40.50.12780">
    <property type="entry name" value="N-terminal domain of ligase-like"/>
    <property type="match status" value="2"/>
</dbReference>
<dbReference type="Proteomes" id="UP000004682">
    <property type="component" value="Unassembled WGS sequence"/>
</dbReference>
<dbReference type="NCBIfam" id="NF003417">
    <property type="entry name" value="PRK04813.1"/>
    <property type="match status" value="3"/>
</dbReference>
<dbReference type="Gene3D" id="3.30.559.10">
    <property type="entry name" value="Chloramphenicol acetyltransferase-like domain"/>
    <property type="match status" value="3"/>
</dbReference>
<dbReference type="InterPro" id="IPR020845">
    <property type="entry name" value="AMP-binding_CS"/>
</dbReference>
<dbReference type="InterPro" id="IPR036736">
    <property type="entry name" value="ACP-like_sf"/>
</dbReference>
<dbReference type="EMBL" id="JH692063">
    <property type="protein sequence ID" value="EIP87721.1"/>
    <property type="molecule type" value="Genomic_DNA"/>
</dbReference>
<dbReference type="Gene3D" id="2.30.38.10">
    <property type="entry name" value="Luciferase, Domain 3"/>
    <property type="match status" value="1"/>
</dbReference>
<dbReference type="InterPro" id="IPR042099">
    <property type="entry name" value="ANL_N_sf"/>
</dbReference>
<evidence type="ECO:0000256" key="2">
    <source>
        <dbReference type="ARBA" id="ARBA00022553"/>
    </source>
</evidence>
<dbReference type="InterPro" id="IPR010071">
    <property type="entry name" value="AA_adenyl_dom"/>
</dbReference>
<dbReference type="Pfam" id="PF00501">
    <property type="entry name" value="AMP-binding"/>
    <property type="match status" value="3"/>
</dbReference>
<feature type="domain" description="Carrier" evidence="6">
    <location>
        <begin position="1650"/>
        <end position="1724"/>
    </location>
</feature>
<keyword evidence="3" id="KW-0479">Metal-binding</keyword>
<evidence type="ECO:0000313" key="8">
    <source>
        <dbReference type="Proteomes" id="UP000004682"/>
    </source>
</evidence>
<dbReference type="SUPFAM" id="SSF47336">
    <property type="entry name" value="ACP-like"/>
    <property type="match status" value="3"/>
</dbReference>
<dbReference type="Pfam" id="PF00668">
    <property type="entry name" value="Condensation"/>
    <property type="match status" value="3"/>
</dbReference>
<dbReference type="Pfam" id="PF13193">
    <property type="entry name" value="AMP-binding_C"/>
    <property type="match status" value="3"/>
</dbReference>
<dbReference type="InterPro" id="IPR045851">
    <property type="entry name" value="AMP-bd_C_sf"/>
</dbReference>
<dbReference type="SUPFAM" id="SSF56801">
    <property type="entry name" value="Acetyl-CoA synthetase-like"/>
    <property type="match status" value="3"/>
</dbReference>
<evidence type="ECO:0000256" key="4">
    <source>
        <dbReference type="ARBA" id="ARBA00022737"/>
    </source>
</evidence>
<dbReference type="PROSITE" id="PS50075">
    <property type="entry name" value="CARRIER"/>
    <property type="match status" value="3"/>
</dbReference>
<evidence type="ECO:0000256" key="1">
    <source>
        <dbReference type="ARBA" id="ARBA00022450"/>
    </source>
</evidence>
<keyword evidence="1" id="KW-0596">Phosphopantetheine</keyword>
<dbReference type="SMART" id="SM00823">
    <property type="entry name" value="PKS_PP"/>
    <property type="match status" value="3"/>
</dbReference>
<dbReference type="InterPro" id="IPR009081">
    <property type="entry name" value="PP-bd_ACP"/>
</dbReference>
<protein>
    <submittedName>
        <fullName evidence="7">Peptide synthetase-like protein</fullName>
    </submittedName>
</protein>
<dbReference type="CDD" id="cd05930">
    <property type="entry name" value="A_NRPS"/>
    <property type="match status" value="1"/>
</dbReference>